<dbReference type="GeneID" id="94842264"/>
<sequence>MRGKQARVINQRPTDIGTFNPAALEQPIFQKHLARNSAYEELAQLSNMAENLQKSNVDLRNKLNKYIEEESTNPFCQYKKYALSLSKQISQRETELNDFSEHFRKFRESTDPTFVEINASYVRTPNYDPITVSLLVSNKQKKFFNSKDIKEQNEALKYLISKQKEHIAILNGRLKVFNQFQSENSIKTALESLKRGGIPGSLAGVIPTLSVELRAKHKMLSNELSTIVQKRREVHLKLIEKKLMKRELRNLNRNAVIIQRIFRGYILRKKLMVMQKSAKIIQTAVRGFLARFNYKQILQKRKEEEENEEEEQHQRKTRKVAITAQNSRLLFMNAPVRLIKSKISFDSD</sequence>
<comment type="caution">
    <text evidence="2">The sequence shown here is derived from an EMBL/GenBank/DDBJ whole genome shotgun (WGS) entry which is preliminary data.</text>
</comment>
<organism evidence="2 3">
    <name type="scientific">Tritrichomonas foetus</name>
    <dbReference type="NCBI Taxonomy" id="1144522"/>
    <lineage>
        <taxon>Eukaryota</taxon>
        <taxon>Metamonada</taxon>
        <taxon>Parabasalia</taxon>
        <taxon>Tritrichomonadida</taxon>
        <taxon>Tritrichomonadidae</taxon>
        <taxon>Tritrichomonas</taxon>
    </lineage>
</organism>
<dbReference type="OrthoDB" id="2148418at2759"/>
<evidence type="ECO:0000313" key="2">
    <source>
        <dbReference type="EMBL" id="OHT02188.1"/>
    </source>
</evidence>
<dbReference type="EMBL" id="MLAK01000878">
    <property type="protein sequence ID" value="OHT02188.1"/>
    <property type="molecule type" value="Genomic_DNA"/>
</dbReference>
<reference evidence="2" key="1">
    <citation type="submission" date="2016-10" db="EMBL/GenBank/DDBJ databases">
        <authorList>
            <person name="Benchimol M."/>
            <person name="Almeida L.G."/>
            <person name="Vasconcelos A.T."/>
            <person name="Perreira-Neves A."/>
            <person name="Rosa I.A."/>
            <person name="Tasca T."/>
            <person name="Bogo M.R."/>
            <person name="de Souza W."/>
        </authorList>
    </citation>
    <scope>NUCLEOTIDE SEQUENCE [LARGE SCALE GENOMIC DNA]</scope>
    <source>
        <strain evidence="2">K</strain>
    </source>
</reference>
<dbReference type="SMART" id="SM00015">
    <property type="entry name" value="IQ"/>
    <property type="match status" value="2"/>
</dbReference>
<dbReference type="SUPFAM" id="SSF52540">
    <property type="entry name" value="P-loop containing nucleoside triphosphate hydrolases"/>
    <property type="match status" value="1"/>
</dbReference>
<keyword evidence="3" id="KW-1185">Reference proteome</keyword>
<dbReference type="InterPro" id="IPR000048">
    <property type="entry name" value="IQ_motif_EF-hand-BS"/>
</dbReference>
<dbReference type="VEuPathDB" id="TrichDB:TRFO_30812"/>
<dbReference type="InterPro" id="IPR027417">
    <property type="entry name" value="P-loop_NTPase"/>
</dbReference>
<proteinExistence type="predicted"/>
<accession>A0A1J4JXC5</accession>
<name>A0A1J4JXC5_9EUKA</name>
<keyword evidence="1" id="KW-0175">Coiled coil</keyword>
<feature type="coiled-coil region" evidence="1">
    <location>
        <begin position="35"/>
        <end position="69"/>
    </location>
</feature>
<evidence type="ECO:0000313" key="3">
    <source>
        <dbReference type="Proteomes" id="UP000179807"/>
    </source>
</evidence>
<dbReference type="PROSITE" id="PS50096">
    <property type="entry name" value="IQ"/>
    <property type="match status" value="2"/>
</dbReference>
<protein>
    <submittedName>
        <fullName evidence="2">IQ calmodulin-binding motif family protein</fullName>
    </submittedName>
</protein>
<dbReference type="Gene3D" id="1.20.5.190">
    <property type="match status" value="1"/>
</dbReference>
<evidence type="ECO:0000256" key="1">
    <source>
        <dbReference type="SAM" id="Coils"/>
    </source>
</evidence>
<gene>
    <name evidence="2" type="ORF">TRFO_30812</name>
</gene>
<dbReference type="CDD" id="cd23767">
    <property type="entry name" value="IQCD"/>
    <property type="match status" value="1"/>
</dbReference>
<dbReference type="RefSeq" id="XP_068355324.1">
    <property type="nucleotide sequence ID" value="XM_068507560.1"/>
</dbReference>
<dbReference type="Pfam" id="PF00612">
    <property type="entry name" value="IQ"/>
    <property type="match status" value="2"/>
</dbReference>
<dbReference type="AlphaFoldDB" id="A0A1J4JXC5"/>
<dbReference type="Proteomes" id="UP000179807">
    <property type="component" value="Unassembled WGS sequence"/>
</dbReference>